<keyword evidence="2" id="KW-1185">Reference proteome</keyword>
<dbReference type="EMBL" id="CM045767">
    <property type="protein sequence ID" value="KAI7998079.1"/>
    <property type="molecule type" value="Genomic_DNA"/>
</dbReference>
<reference evidence="1 2" key="1">
    <citation type="journal article" date="2022" name="Plant J.">
        <title>Chromosome-level genome of Camellia lanceoleosa provides a valuable resource for understanding genome evolution and self-incompatibility.</title>
        <authorList>
            <person name="Gong W."/>
            <person name="Xiao S."/>
            <person name="Wang L."/>
            <person name="Liao Z."/>
            <person name="Chang Y."/>
            <person name="Mo W."/>
            <person name="Hu G."/>
            <person name="Li W."/>
            <person name="Zhao G."/>
            <person name="Zhu H."/>
            <person name="Hu X."/>
            <person name="Ji K."/>
            <person name="Xiang X."/>
            <person name="Song Q."/>
            <person name="Yuan D."/>
            <person name="Jin S."/>
            <person name="Zhang L."/>
        </authorList>
    </citation>
    <scope>NUCLEOTIDE SEQUENCE [LARGE SCALE GENOMIC DNA]</scope>
    <source>
        <strain evidence="1">SQ_2022a</strain>
    </source>
</reference>
<gene>
    <name evidence="1" type="ORF">LOK49_LG10G02189</name>
</gene>
<comment type="caution">
    <text evidence="1">The sequence shown here is derived from an EMBL/GenBank/DDBJ whole genome shotgun (WGS) entry which is preliminary data.</text>
</comment>
<evidence type="ECO:0000313" key="1">
    <source>
        <dbReference type="EMBL" id="KAI7998079.1"/>
    </source>
</evidence>
<sequence>MKPTLGLSWPSAVFAGPASTCLDDEDAEGQHANFGARLASSWTKQRLAVLCQAALASAAAIIHPYFKVFYCIEEEFLRKGWTSSRVKEGFDIKYKTSVIK</sequence>
<evidence type="ECO:0000313" key="2">
    <source>
        <dbReference type="Proteomes" id="UP001060215"/>
    </source>
</evidence>
<name>A0ACC0GAW6_9ERIC</name>
<protein>
    <submittedName>
        <fullName evidence="1">Uncharacterized protein</fullName>
    </submittedName>
</protein>
<organism evidence="1 2">
    <name type="scientific">Camellia lanceoleosa</name>
    <dbReference type="NCBI Taxonomy" id="1840588"/>
    <lineage>
        <taxon>Eukaryota</taxon>
        <taxon>Viridiplantae</taxon>
        <taxon>Streptophyta</taxon>
        <taxon>Embryophyta</taxon>
        <taxon>Tracheophyta</taxon>
        <taxon>Spermatophyta</taxon>
        <taxon>Magnoliopsida</taxon>
        <taxon>eudicotyledons</taxon>
        <taxon>Gunneridae</taxon>
        <taxon>Pentapetalae</taxon>
        <taxon>asterids</taxon>
        <taxon>Ericales</taxon>
        <taxon>Theaceae</taxon>
        <taxon>Camellia</taxon>
    </lineage>
</organism>
<proteinExistence type="predicted"/>
<accession>A0ACC0GAW6</accession>
<dbReference type="Proteomes" id="UP001060215">
    <property type="component" value="Chromosome 10"/>
</dbReference>